<dbReference type="InterPro" id="IPR032675">
    <property type="entry name" value="LRR_dom_sf"/>
</dbReference>
<dbReference type="SMART" id="SM00368">
    <property type="entry name" value="LRR_RI"/>
    <property type="match status" value="5"/>
</dbReference>
<dbReference type="PANTHER" id="PTHR46312:SF2">
    <property type="entry name" value="NUCLEOTIDE-BINDING OLIGOMERIZATION DOMAIN-CONTAINING PROTEIN 2-LIKE"/>
    <property type="match status" value="1"/>
</dbReference>
<sequence>MILNCSFPNKILQLPCCQASNTTIMAGYSFAIYHHNKLHDEGHTFNLDTTDILDPRLVSVLKNVPCLRALELSYLEVTPSSLQPLLFGFSHVSLLEELDLMLRLCDAEMEFLPVVLSSVPHLAVLRVGETAAGIASLAPHMRHLVRLRELCISRSDISDTDAKSLAASLPTFTAMQVLVLVWTGISPTGMCILVPALCQLTRLIKLDLSYNKIGDPGLECLSAILHHLTAMKVLVLTSTGISDRGISSLIKALPHLEELQVLDVSSNDIGDTGIVSLVQTLCHPSTLDTEQNPPGDKSLTAGPHYNPTLQVLNIGWNKRVTGAGLGRVAQLISALQALTVLDMSGESRTIGYSYTPVHLPDTAAMSLAEALPRLPALEGLALMHISMKPAGFQAVVHAAEEHPTLERLHYCNLGVNVPEGADTTASCLKLS</sequence>
<dbReference type="KEGG" id="bfo:118406032"/>
<evidence type="ECO:0000313" key="2">
    <source>
        <dbReference type="RefSeq" id="XP_035661780.1"/>
    </source>
</evidence>
<dbReference type="Pfam" id="PF13516">
    <property type="entry name" value="LRR_6"/>
    <property type="match status" value="3"/>
</dbReference>
<reference evidence="1" key="1">
    <citation type="journal article" date="2020" name="Nat. Ecol. Evol.">
        <title>Deeply conserved synteny resolves early events in vertebrate evolution.</title>
        <authorList>
            <person name="Simakov O."/>
            <person name="Marletaz F."/>
            <person name="Yue J.X."/>
            <person name="O'Connell B."/>
            <person name="Jenkins J."/>
            <person name="Brandt A."/>
            <person name="Calef R."/>
            <person name="Tung C.H."/>
            <person name="Huang T.K."/>
            <person name="Schmutz J."/>
            <person name="Satoh N."/>
            <person name="Yu J.K."/>
            <person name="Putnam N.H."/>
            <person name="Green R.E."/>
            <person name="Rokhsar D.S."/>
        </authorList>
    </citation>
    <scope>NUCLEOTIDE SEQUENCE [LARGE SCALE GENOMIC DNA]</scope>
    <source>
        <strain evidence="1">S238N-H82</strain>
    </source>
</reference>
<protein>
    <submittedName>
        <fullName evidence="2">Protein NLRC5-like</fullName>
    </submittedName>
</protein>
<organism evidence="1 2">
    <name type="scientific">Branchiostoma floridae</name>
    <name type="common">Florida lancelet</name>
    <name type="synonym">Amphioxus</name>
    <dbReference type="NCBI Taxonomy" id="7739"/>
    <lineage>
        <taxon>Eukaryota</taxon>
        <taxon>Metazoa</taxon>
        <taxon>Chordata</taxon>
        <taxon>Cephalochordata</taxon>
        <taxon>Leptocardii</taxon>
        <taxon>Amphioxiformes</taxon>
        <taxon>Branchiostomatidae</taxon>
        <taxon>Branchiostoma</taxon>
    </lineage>
</organism>
<reference evidence="2" key="2">
    <citation type="submission" date="2025-08" db="UniProtKB">
        <authorList>
            <consortium name="RefSeq"/>
        </authorList>
    </citation>
    <scope>IDENTIFICATION</scope>
    <source>
        <strain evidence="2">S238N-H82</strain>
        <tissue evidence="2">Testes</tissue>
    </source>
</reference>
<dbReference type="PANTHER" id="PTHR46312">
    <property type="entry name" value="NACHT DOMAIN-CONTAINING PROTEIN"/>
    <property type="match status" value="1"/>
</dbReference>
<dbReference type="PROSITE" id="PS51450">
    <property type="entry name" value="LRR"/>
    <property type="match status" value="1"/>
</dbReference>
<dbReference type="RefSeq" id="XP_035661780.1">
    <property type="nucleotide sequence ID" value="XM_035805887.1"/>
</dbReference>
<dbReference type="OMA" id="EYSKMEN"/>
<dbReference type="Gene3D" id="3.80.10.10">
    <property type="entry name" value="Ribonuclease Inhibitor"/>
    <property type="match status" value="1"/>
</dbReference>
<keyword evidence="1" id="KW-1185">Reference proteome</keyword>
<proteinExistence type="predicted"/>
<dbReference type="InterPro" id="IPR001611">
    <property type="entry name" value="Leu-rich_rpt"/>
</dbReference>
<gene>
    <name evidence="2" type="primary">LOC118406032</name>
</gene>
<dbReference type="Proteomes" id="UP000001554">
    <property type="component" value="Chromosome 18"/>
</dbReference>
<evidence type="ECO:0000313" key="1">
    <source>
        <dbReference type="Proteomes" id="UP000001554"/>
    </source>
</evidence>
<dbReference type="SUPFAM" id="SSF52047">
    <property type="entry name" value="RNI-like"/>
    <property type="match status" value="1"/>
</dbReference>
<dbReference type="GeneID" id="118406032"/>
<name>A0A9J7HLI2_BRAFL</name>
<dbReference type="AlphaFoldDB" id="A0A9J7HLI2"/>
<accession>A0A9J7HLI2</accession>
<dbReference type="OrthoDB" id="120976at2759"/>